<organism evidence="2">
    <name type="scientific">marine metagenome</name>
    <dbReference type="NCBI Taxonomy" id="408172"/>
    <lineage>
        <taxon>unclassified sequences</taxon>
        <taxon>metagenomes</taxon>
        <taxon>ecological metagenomes</taxon>
    </lineage>
</organism>
<protein>
    <recommendedName>
        <fullName evidence="1">Lipoyl-binding domain-containing protein</fullName>
    </recommendedName>
</protein>
<gene>
    <name evidence="2" type="ORF">METZ01_LOCUS188322</name>
</gene>
<proteinExistence type="predicted"/>
<dbReference type="SUPFAM" id="SSF51230">
    <property type="entry name" value="Single hybrid motif"/>
    <property type="match status" value="1"/>
</dbReference>
<dbReference type="PANTHER" id="PTHR11715:SF3">
    <property type="entry name" value="GLYCINE CLEAVAGE SYSTEM H PROTEIN-RELATED"/>
    <property type="match status" value="1"/>
</dbReference>
<dbReference type="GO" id="GO:0005960">
    <property type="term" value="C:glycine cleavage complex"/>
    <property type="evidence" value="ECO:0007669"/>
    <property type="project" value="InterPro"/>
</dbReference>
<dbReference type="InterPro" id="IPR000089">
    <property type="entry name" value="Biotin_lipoyl"/>
</dbReference>
<dbReference type="Pfam" id="PF01597">
    <property type="entry name" value="GCV_H"/>
    <property type="match status" value="1"/>
</dbReference>
<dbReference type="Gene3D" id="2.40.50.100">
    <property type="match status" value="1"/>
</dbReference>
<dbReference type="InterPro" id="IPR033753">
    <property type="entry name" value="GCV_H/Fam206"/>
</dbReference>
<dbReference type="EMBL" id="UINC01038441">
    <property type="protein sequence ID" value="SVB35468.1"/>
    <property type="molecule type" value="Genomic_DNA"/>
</dbReference>
<dbReference type="CDD" id="cd06848">
    <property type="entry name" value="GCS_H"/>
    <property type="match status" value="1"/>
</dbReference>
<feature type="domain" description="Lipoyl-binding" evidence="1">
    <location>
        <begin position="27"/>
        <end position="109"/>
    </location>
</feature>
<dbReference type="InterPro" id="IPR002930">
    <property type="entry name" value="GCV_H"/>
</dbReference>
<sequence length="144" mass="16070">MKKQYDFKNDRFYNSNHLWMEKDESGKVTVGMDELGLDSLGELAYLTLPGVGTPVEMGKPMGSMEAAKMTGELCAPVSGIVIEKNDAVLQNPLLVNEEPYDKGWLVKIKPTNWEEESVSMVSGDNLAPWIEAEIERFETKGILD</sequence>
<dbReference type="GO" id="GO:0009249">
    <property type="term" value="P:protein lipoylation"/>
    <property type="evidence" value="ECO:0007669"/>
    <property type="project" value="TreeGrafter"/>
</dbReference>
<dbReference type="InterPro" id="IPR011053">
    <property type="entry name" value="Single_hybrid_motif"/>
</dbReference>
<evidence type="ECO:0000313" key="2">
    <source>
        <dbReference type="EMBL" id="SVB35468.1"/>
    </source>
</evidence>
<dbReference type="GO" id="GO:0005737">
    <property type="term" value="C:cytoplasm"/>
    <property type="evidence" value="ECO:0007669"/>
    <property type="project" value="TreeGrafter"/>
</dbReference>
<accession>A0A382DAM6</accession>
<dbReference type="PANTHER" id="PTHR11715">
    <property type="entry name" value="GLYCINE CLEAVAGE SYSTEM H PROTEIN"/>
    <property type="match status" value="1"/>
</dbReference>
<dbReference type="GO" id="GO:0019464">
    <property type="term" value="P:glycine decarboxylation via glycine cleavage system"/>
    <property type="evidence" value="ECO:0007669"/>
    <property type="project" value="InterPro"/>
</dbReference>
<name>A0A382DAM6_9ZZZZ</name>
<reference evidence="2" key="1">
    <citation type="submission" date="2018-05" db="EMBL/GenBank/DDBJ databases">
        <authorList>
            <person name="Lanie J.A."/>
            <person name="Ng W.-L."/>
            <person name="Kazmierczak K.M."/>
            <person name="Andrzejewski T.M."/>
            <person name="Davidsen T.M."/>
            <person name="Wayne K.J."/>
            <person name="Tettelin H."/>
            <person name="Glass J.I."/>
            <person name="Rusch D."/>
            <person name="Podicherti R."/>
            <person name="Tsui H.-C.T."/>
            <person name="Winkler M.E."/>
        </authorList>
    </citation>
    <scope>NUCLEOTIDE SEQUENCE</scope>
</reference>
<dbReference type="AlphaFoldDB" id="A0A382DAM6"/>
<dbReference type="PROSITE" id="PS50968">
    <property type="entry name" value="BIOTINYL_LIPOYL"/>
    <property type="match status" value="1"/>
</dbReference>
<evidence type="ECO:0000259" key="1">
    <source>
        <dbReference type="PROSITE" id="PS50968"/>
    </source>
</evidence>